<dbReference type="EMBL" id="CAEQ01001962">
    <property type="protein sequence ID" value="CCD15593.1"/>
    <property type="molecule type" value="Genomic_DNA"/>
</dbReference>
<comment type="caution">
    <text evidence="1">The sequence shown here is derived from an EMBL/GenBank/DDBJ whole genome shotgun (WGS) entry which is preliminary data.</text>
</comment>
<dbReference type="Proteomes" id="UP000000702">
    <property type="component" value="Unassembled WGS sequence"/>
</dbReference>
<gene>
    <name evidence="1" type="ORF">TCIL3000_0_60790</name>
</gene>
<protein>
    <submittedName>
        <fullName evidence="1">Uncharacterized protein</fullName>
    </submittedName>
</protein>
<organism evidence="1 2">
    <name type="scientific">Trypanosoma congolense (strain IL3000)</name>
    <dbReference type="NCBI Taxonomy" id="1068625"/>
    <lineage>
        <taxon>Eukaryota</taxon>
        <taxon>Discoba</taxon>
        <taxon>Euglenozoa</taxon>
        <taxon>Kinetoplastea</taxon>
        <taxon>Metakinetoplastina</taxon>
        <taxon>Trypanosomatida</taxon>
        <taxon>Trypanosomatidae</taxon>
        <taxon>Trypanosoma</taxon>
        <taxon>Nannomonas</taxon>
    </lineage>
</organism>
<reference evidence="1 2" key="2">
    <citation type="journal article" date="2012" name="Proc. Natl. Acad. Sci. U.S.A.">
        <title>Antigenic diversity is generated by distinct evolutionary mechanisms in African trypanosome species.</title>
        <authorList>
            <person name="Jackson A.P."/>
            <person name="Berry A."/>
            <person name="Aslett M."/>
            <person name="Allison H.C."/>
            <person name="Burton P."/>
            <person name="Vavrova-Anderson J."/>
            <person name="Brown R."/>
            <person name="Browne H."/>
            <person name="Corton N."/>
            <person name="Hauser H."/>
            <person name="Gamble J."/>
            <person name="Gilderthorp R."/>
            <person name="Marcello L."/>
            <person name="McQuillan J."/>
            <person name="Otto T.D."/>
            <person name="Quail M.A."/>
            <person name="Sanders M.J."/>
            <person name="van Tonder A."/>
            <person name="Ginger M.L."/>
            <person name="Field M.C."/>
            <person name="Barry J.D."/>
            <person name="Hertz-Fowler C."/>
            <person name="Berriman M."/>
        </authorList>
    </citation>
    <scope>NUCLEOTIDE SEQUENCE [LARGE SCALE GENOMIC DNA]</scope>
    <source>
        <strain evidence="1 2">IL3000</strain>
    </source>
</reference>
<reference evidence="2" key="1">
    <citation type="submission" date="2011-07" db="EMBL/GenBank/DDBJ databases">
        <title>Divergent evolution of antigenic variation in African trypanosomes.</title>
        <authorList>
            <person name="Jackson A.P."/>
            <person name="Berry A."/>
            <person name="Allison H.C."/>
            <person name="Burton P."/>
            <person name="Anderson J."/>
            <person name="Aslett M."/>
            <person name="Brown R."/>
            <person name="Corton N."/>
            <person name="Harris D."/>
            <person name="Hauser H."/>
            <person name="Gamble J."/>
            <person name="Gilderthorp R."/>
            <person name="McQuillan J."/>
            <person name="Quail M.A."/>
            <person name="Sanders M."/>
            <person name="Van Tonder A."/>
            <person name="Ginger M.L."/>
            <person name="Donelson J.E."/>
            <person name="Field M.C."/>
            <person name="Barry J.D."/>
            <person name="Berriman M."/>
            <person name="Hertz-Fowler C."/>
        </authorList>
    </citation>
    <scope>NUCLEOTIDE SEQUENCE [LARGE SCALE GENOMIC DNA]</scope>
    <source>
        <strain evidence="2">IL3000</strain>
    </source>
</reference>
<name>F9WE87_TRYCI</name>
<dbReference type="AlphaFoldDB" id="F9WE87"/>
<accession>F9WE87</accession>
<proteinExistence type="predicted"/>
<sequence>MNPTTSRKAFFNGRPLSAVGIVGTRPASGIPRVHLPLGELTVDESGRGLPPSCHGRCDGDFPCALPSLGAGRLKPKESRHEKSLATHTDVFARAFVEREIPLRSARFAVFNFTGTTNFLRKDRAIPSASRWGRASPAHF</sequence>
<keyword evidence="2" id="KW-1185">Reference proteome</keyword>
<evidence type="ECO:0000313" key="2">
    <source>
        <dbReference type="Proteomes" id="UP000000702"/>
    </source>
</evidence>
<evidence type="ECO:0000313" key="1">
    <source>
        <dbReference type="EMBL" id="CCD15593.1"/>
    </source>
</evidence>